<proteinExistence type="predicted"/>
<dbReference type="SUPFAM" id="SSF52266">
    <property type="entry name" value="SGNH hydrolase"/>
    <property type="match status" value="1"/>
</dbReference>
<evidence type="ECO:0000313" key="4">
    <source>
        <dbReference type="Proteomes" id="UP001164020"/>
    </source>
</evidence>
<name>A0ABY7BUV0_9HYPH</name>
<dbReference type="EMBL" id="CP114029">
    <property type="protein sequence ID" value="WAP67239.1"/>
    <property type="molecule type" value="Genomic_DNA"/>
</dbReference>
<evidence type="ECO:0000259" key="2">
    <source>
        <dbReference type="Pfam" id="PF03629"/>
    </source>
</evidence>
<protein>
    <recommendedName>
        <fullName evidence="2">Sialate O-acetylesterase domain-containing protein</fullName>
    </recommendedName>
</protein>
<sequence length="847" mass="88746">MLDTKISAIQLSAAYSINFVAQVIRAQATGNVNLASGLTAGTAIDGVTVSAGDHVFLGSQADPAENGIYTVVSSGAASRAGFANSAAELARIGFAIREGTEGQGRTWSLPLDEADITIGTTDLEFSLIVERVDPSDTASNIRYVAETTTGSPDLLSSFTVSPAGYRLSGKQYAEGGTLDTVDLYMQEVGSPTIYVYSRSGTTFSPVASVSLGSKSVGQHNGLVVDLDIPAGGFVGLQPDGVGVKLGQWPAGVYLGSAETFSAASVTTTGNQSLCTFNVTETVVATGTEYRESIIGSISVEPIDEIEVTDAVRLGSPSLSTPFVVILAGWRANPRVFADGGTLETVDVHMAESGSPTIYTYTRAGTTFVPYRSVSLGSLSPGPHYGLAVNLDIPVGGFVGINPTGLYVRIGQWPEGVYIGGAETFSAASITTTGNQAACTFHATETRRVPLATYLDELSAATVLSPSAARPYVVSPDLYPASYLYAGGAGQSNMLGVATAITTRAEYGAKGFSVNDGTLKSLTAPGVGSTEYPGFGLAAYLRRRMMAEGLASNAGGTCPIIVGRNALGGTEIQYLDKPSTYYTAGLTQLSAAKAAANAASQPFRHLGQAWFQGEQDAGQGTAKATYKGLLAQFAVDYDADSRAAVSGDYDRATFVVQITAPLDLGTEAAWGIAMAQKELGAEHPLISLVCPAYVGDYIDSRHVSAQSSRRIGAYLARAMMLGRKSEPLMVVDSYISGNDIVLVYNRDGLKLDTTLRPAQTRSGFRVWNGVDVEQTSFTVAVDSRGDRVRLTCSPTPNEFYYWSYGHIMATGMSPYGGGAGNLRDSAGDTDVFEGWPLHNWAILEEGSV</sequence>
<dbReference type="Gene3D" id="3.40.50.1110">
    <property type="entry name" value="SGNH hydrolase"/>
    <property type="match status" value="1"/>
</dbReference>
<keyword evidence="4" id="KW-1185">Reference proteome</keyword>
<feature type="domain" description="Sialate O-acetylesterase" evidence="2">
    <location>
        <begin position="518"/>
        <end position="719"/>
    </location>
</feature>
<dbReference type="Pfam" id="PF03629">
    <property type="entry name" value="SASA"/>
    <property type="match status" value="1"/>
</dbReference>
<evidence type="ECO:0000256" key="1">
    <source>
        <dbReference type="ARBA" id="ARBA00022801"/>
    </source>
</evidence>
<gene>
    <name evidence="3" type="ORF">OH818_16820</name>
</gene>
<reference evidence="3" key="1">
    <citation type="submission" date="2022-12" db="EMBL/GenBank/DDBJ databases">
        <title>Jiella pelagia sp. nov., isolated from phosphonate enriched culture of Northwest Pacific surface seawater.</title>
        <authorList>
            <person name="Shin D.Y."/>
            <person name="Hwang C.Y."/>
        </authorList>
    </citation>
    <scope>NUCLEOTIDE SEQUENCE</scope>
    <source>
        <strain evidence="3">HL-NP1</strain>
    </source>
</reference>
<dbReference type="InterPro" id="IPR005181">
    <property type="entry name" value="SASA"/>
</dbReference>
<accession>A0ABY7BUV0</accession>
<evidence type="ECO:0000313" key="3">
    <source>
        <dbReference type="EMBL" id="WAP67239.1"/>
    </source>
</evidence>
<dbReference type="InterPro" id="IPR036514">
    <property type="entry name" value="SGNH_hydro_sf"/>
</dbReference>
<organism evidence="3 4">
    <name type="scientific">Jiella pelagia</name>
    <dbReference type="NCBI Taxonomy" id="2986949"/>
    <lineage>
        <taxon>Bacteria</taxon>
        <taxon>Pseudomonadati</taxon>
        <taxon>Pseudomonadota</taxon>
        <taxon>Alphaproteobacteria</taxon>
        <taxon>Hyphomicrobiales</taxon>
        <taxon>Aurantimonadaceae</taxon>
        <taxon>Jiella</taxon>
    </lineage>
</organism>
<dbReference type="Proteomes" id="UP001164020">
    <property type="component" value="Chromosome"/>
</dbReference>
<dbReference type="RefSeq" id="WP_268879691.1">
    <property type="nucleotide sequence ID" value="NZ_CP114029.1"/>
</dbReference>
<keyword evidence="1" id="KW-0378">Hydrolase</keyword>